<name>A0AA40GB75_9HYME</name>
<keyword evidence="2" id="KW-1185">Reference proteome</keyword>
<accession>A0AA40GB75</accession>
<dbReference type="Proteomes" id="UP001177670">
    <property type="component" value="Unassembled WGS sequence"/>
</dbReference>
<sequence>PAVLTIDLLDFPPSAGWPQAREETNPFVKDRVITVVVTVQPWLAVCSPKVTSGHVRHQRQKLLDRLREMFSDRTEKRGALLASSRPTVSFPELKIIPRCEGRFAEFELGHVSRALRVSHGLVEKLRKDNRGSGPGLGLECGFISWN</sequence>
<organism evidence="1 2">
    <name type="scientific">Melipona bicolor</name>
    <dbReference type="NCBI Taxonomy" id="60889"/>
    <lineage>
        <taxon>Eukaryota</taxon>
        <taxon>Metazoa</taxon>
        <taxon>Ecdysozoa</taxon>
        <taxon>Arthropoda</taxon>
        <taxon>Hexapoda</taxon>
        <taxon>Insecta</taxon>
        <taxon>Pterygota</taxon>
        <taxon>Neoptera</taxon>
        <taxon>Endopterygota</taxon>
        <taxon>Hymenoptera</taxon>
        <taxon>Apocrita</taxon>
        <taxon>Aculeata</taxon>
        <taxon>Apoidea</taxon>
        <taxon>Anthophila</taxon>
        <taxon>Apidae</taxon>
        <taxon>Melipona</taxon>
    </lineage>
</organism>
<gene>
    <name evidence="1" type="ORF">K0M31_007329</name>
</gene>
<feature type="non-terminal residue" evidence="1">
    <location>
        <position position="1"/>
    </location>
</feature>
<protein>
    <submittedName>
        <fullName evidence="1">Uncharacterized protein</fullName>
    </submittedName>
</protein>
<reference evidence="1" key="1">
    <citation type="submission" date="2021-10" db="EMBL/GenBank/DDBJ databases">
        <title>Melipona bicolor Genome sequencing and assembly.</title>
        <authorList>
            <person name="Araujo N.S."/>
            <person name="Arias M.C."/>
        </authorList>
    </citation>
    <scope>NUCLEOTIDE SEQUENCE</scope>
    <source>
        <strain evidence="1">USP_2M_L1-L4_2017</strain>
        <tissue evidence="1">Whole body</tissue>
    </source>
</reference>
<evidence type="ECO:0000313" key="2">
    <source>
        <dbReference type="Proteomes" id="UP001177670"/>
    </source>
</evidence>
<dbReference type="EMBL" id="JAHYIQ010000002">
    <property type="protein sequence ID" value="KAK1134547.1"/>
    <property type="molecule type" value="Genomic_DNA"/>
</dbReference>
<evidence type="ECO:0000313" key="1">
    <source>
        <dbReference type="EMBL" id="KAK1134547.1"/>
    </source>
</evidence>
<proteinExistence type="predicted"/>
<comment type="caution">
    <text evidence="1">The sequence shown here is derived from an EMBL/GenBank/DDBJ whole genome shotgun (WGS) entry which is preliminary data.</text>
</comment>
<dbReference type="AlphaFoldDB" id="A0AA40GB75"/>